<evidence type="ECO:0000313" key="2">
    <source>
        <dbReference type="EMBL" id="CAA2629739.1"/>
    </source>
</evidence>
<dbReference type="Proteomes" id="UP001189122">
    <property type="component" value="Unassembled WGS sequence"/>
</dbReference>
<gene>
    <name evidence="2" type="ORF">SI7747_12015377</name>
</gene>
<sequence>MATPGLLDGLAAALRSPAAPAAAQHAAATVYSLLSVEAYRPIIGGKEEIIAALCAMLRPIAPPHPNPTKSLKDALKALFASAVPALFSLIVNDGRTGIVEDCTAVVAQVAGCGESLEAFRRVSGVQVLVDLVDAATGTTARARENAAAALLNLAESGGERAIEDIREVETAVAAVRELAESTSSSQRARTKAAALLGLLVRRPQQLEEEDWRASERVAGPPAAAAAF</sequence>
<protein>
    <submittedName>
        <fullName evidence="2">Uncharacterized protein</fullName>
    </submittedName>
</protein>
<dbReference type="PANTHER" id="PTHR23315:SF238">
    <property type="entry name" value="ARM REPEAT SUPERFAMILY PROTEIN"/>
    <property type="match status" value="1"/>
</dbReference>
<dbReference type="PANTHER" id="PTHR23315">
    <property type="entry name" value="U BOX DOMAIN-CONTAINING"/>
    <property type="match status" value="1"/>
</dbReference>
<dbReference type="SUPFAM" id="SSF48371">
    <property type="entry name" value="ARM repeat"/>
    <property type="match status" value="1"/>
</dbReference>
<dbReference type="InterPro" id="IPR016024">
    <property type="entry name" value="ARM-type_fold"/>
</dbReference>
<reference evidence="2 3" key="1">
    <citation type="submission" date="2019-12" db="EMBL/GenBank/DDBJ databases">
        <authorList>
            <person name="Scholz U."/>
            <person name="Mascher M."/>
            <person name="Fiebig A."/>
        </authorList>
    </citation>
    <scope>NUCLEOTIDE SEQUENCE</scope>
</reference>
<dbReference type="EMBL" id="CACRZD030000012">
    <property type="protein sequence ID" value="CAA6668982.1"/>
    <property type="molecule type" value="Genomic_DNA"/>
</dbReference>
<accession>A0A7I8JHS1</accession>
<dbReference type="EMBL" id="LR743599">
    <property type="protein sequence ID" value="CAA2629739.1"/>
    <property type="molecule type" value="Genomic_DNA"/>
</dbReference>
<keyword evidence="1" id="KW-0833">Ubl conjugation pathway</keyword>
<organism evidence="2">
    <name type="scientific">Spirodela intermedia</name>
    <name type="common">Intermediate duckweed</name>
    <dbReference type="NCBI Taxonomy" id="51605"/>
    <lineage>
        <taxon>Eukaryota</taxon>
        <taxon>Viridiplantae</taxon>
        <taxon>Streptophyta</taxon>
        <taxon>Embryophyta</taxon>
        <taxon>Tracheophyta</taxon>
        <taxon>Spermatophyta</taxon>
        <taxon>Magnoliopsida</taxon>
        <taxon>Liliopsida</taxon>
        <taxon>Araceae</taxon>
        <taxon>Lemnoideae</taxon>
        <taxon>Spirodela</taxon>
    </lineage>
</organism>
<name>A0A7I8JHS1_SPIIN</name>
<proteinExistence type="predicted"/>
<dbReference type="InterPro" id="IPR011989">
    <property type="entry name" value="ARM-like"/>
</dbReference>
<keyword evidence="3" id="KW-1185">Reference proteome</keyword>
<dbReference type="Gene3D" id="1.25.10.10">
    <property type="entry name" value="Leucine-rich Repeat Variant"/>
    <property type="match status" value="1"/>
</dbReference>
<evidence type="ECO:0000256" key="1">
    <source>
        <dbReference type="ARBA" id="ARBA00022786"/>
    </source>
</evidence>
<evidence type="ECO:0000313" key="3">
    <source>
        <dbReference type="Proteomes" id="UP001189122"/>
    </source>
</evidence>
<dbReference type="AlphaFoldDB" id="A0A7I8JHS1"/>